<dbReference type="SUPFAM" id="SSF74924">
    <property type="entry name" value="Cap-Gly domain"/>
    <property type="match status" value="1"/>
</dbReference>
<proteinExistence type="predicted"/>
<evidence type="ECO:0000259" key="9">
    <source>
        <dbReference type="PROSITE" id="PS50245"/>
    </source>
</evidence>
<comment type="caution">
    <text evidence="10">The sequence shown here is derived from an EMBL/GenBank/DDBJ whole genome shotgun (WGS) entry which is preliminary data.</text>
</comment>
<dbReference type="GO" id="GO:0030286">
    <property type="term" value="C:dynein complex"/>
    <property type="evidence" value="ECO:0007669"/>
    <property type="project" value="UniProtKB-KW"/>
</dbReference>
<protein>
    <recommendedName>
        <fullName evidence="9">CAP-Gly domain-containing protein</fullName>
    </recommendedName>
</protein>
<evidence type="ECO:0000256" key="3">
    <source>
        <dbReference type="ARBA" id="ARBA00022701"/>
    </source>
</evidence>
<evidence type="ECO:0000313" key="12">
    <source>
        <dbReference type="Proteomes" id="UP000681967"/>
    </source>
</evidence>
<evidence type="ECO:0000256" key="1">
    <source>
        <dbReference type="ARBA" id="ARBA00004186"/>
    </source>
</evidence>
<feature type="compositionally biased region" description="Polar residues" evidence="7">
    <location>
        <begin position="132"/>
        <end position="160"/>
    </location>
</feature>
<dbReference type="InterPro" id="IPR036859">
    <property type="entry name" value="CAP-Gly_dom_sf"/>
</dbReference>
<dbReference type="GO" id="GO:0005874">
    <property type="term" value="C:microtubule"/>
    <property type="evidence" value="ECO:0007669"/>
    <property type="project" value="UniProtKB-KW"/>
</dbReference>
<dbReference type="PANTHER" id="PTHR18916:SF6">
    <property type="entry name" value="DYNACTIN SUBUNIT 1"/>
    <property type="match status" value="1"/>
</dbReference>
<keyword evidence="8" id="KW-0812">Transmembrane</keyword>
<keyword evidence="5" id="KW-0175">Coiled coil</keyword>
<name>A0A8S2REA7_9BILA</name>
<gene>
    <name evidence="10" type="ORF">BYL167_LOCUS21740</name>
    <name evidence="11" type="ORF">SMN809_LOCUS44785</name>
</gene>
<keyword evidence="2" id="KW-0963">Cytoplasm</keyword>
<evidence type="ECO:0000256" key="6">
    <source>
        <dbReference type="ARBA" id="ARBA00023212"/>
    </source>
</evidence>
<evidence type="ECO:0000313" key="10">
    <source>
        <dbReference type="EMBL" id="CAF4155149.1"/>
    </source>
</evidence>
<dbReference type="GO" id="GO:0005819">
    <property type="term" value="C:spindle"/>
    <property type="evidence" value="ECO:0007669"/>
    <property type="project" value="UniProtKB-SubCell"/>
</dbReference>
<evidence type="ECO:0000256" key="5">
    <source>
        <dbReference type="ARBA" id="ARBA00023054"/>
    </source>
</evidence>
<evidence type="ECO:0000256" key="7">
    <source>
        <dbReference type="SAM" id="MobiDB-lite"/>
    </source>
</evidence>
<feature type="non-terminal residue" evidence="10">
    <location>
        <position position="1"/>
    </location>
</feature>
<dbReference type="Gene3D" id="2.30.30.190">
    <property type="entry name" value="CAP Gly-rich-like domain"/>
    <property type="match status" value="1"/>
</dbReference>
<feature type="domain" description="CAP-Gly" evidence="9">
    <location>
        <begin position="381"/>
        <end position="401"/>
    </location>
</feature>
<dbReference type="Proteomes" id="UP000676336">
    <property type="component" value="Unassembled WGS sequence"/>
</dbReference>
<evidence type="ECO:0000256" key="2">
    <source>
        <dbReference type="ARBA" id="ARBA00022490"/>
    </source>
</evidence>
<dbReference type="AlphaFoldDB" id="A0A8S2REA7"/>
<sequence>EYDDLGNRVTSSNTIIYMVVKIIVLISQPVRMELILRKRIATTIGKTEGWWSGKAMKYLLGYKPFKRTSVVYEIVSSIPKYIHEIEDRQSLALIAGSECHSQNYVQKYIQYASAVDSLLLLDKLRQEVSLAETSTKQQQTIRKSTSVPNIANQQGNTSLSIAPVNSRRETDDEQSPLKKSPSIQNESSNRQNPFYEDNKALKSSFLYPHVHNETTTPAQIKTVNTPFSAFSRSELNVSTPTSTRIDNIKHNETQHSYFESTTPSKLSRSLFIAQEQLQPIQTSSIRMRQAFDIDDDETENNKKQDNDQALLSVSTLEEKYSVATTPQRIESSSAPKSDQITEPTIKKIVDINDDEYPIACRVIVNTDHHIFNKIGTIRFVGKTYFKEGTWYGIELEEPVGK</sequence>
<reference evidence="10" key="1">
    <citation type="submission" date="2021-02" db="EMBL/GenBank/DDBJ databases">
        <authorList>
            <person name="Nowell W R."/>
        </authorList>
    </citation>
    <scope>NUCLEOTIDE SEQUENCE</scope>
</reference>
<keyword evidence="8" id="KW-0472">Membrane</keyword>
<comment type="subcellular location">
    <subcellularLocation>
        <location evidence="1">Cytoplasm</location>
        <location evidence="1">Cytoskeleton</location>
        <location evidence="1">Spindle</location>
    </subcellularLocation>
</comment>
<keyword evidence="3" id="KW-0493">Microtubule</keyword>
<evidence type="ECO:0000256" key="4">
    <source>
        <dbReference type="ARBA" id="ARBA00023017"/>
    </source>
</evidence>
<dbReference type="Pfam" id="PF01302">
    <property type="entry name" value="CAP_GLY"/>
    <property type="match status" value="1"/>
</dbReference>
<dbReference type="PROSITE" id="PS50245">
    <property type="entry name" value="CAP_GLY_2"/>
    <property type="match status" value="1"/>
</dbReference>
<organism evidence="10 12">
    <name type="scientific">Rotaria magnacalcarata</name>
    <dbReference type="NCBI Taxonomy" id="392030"/>
    <lineage>
        <taxon>Eukaryota</taxon>
        <taxon>Metazoa</taxon>
        <taxon>Spiralia</taxon>
        <taxon>Gnathifera</taxon>
        <taxon>Rotifera</taxon>
        <taxon>Eurotatoria</taxon>
        <taxon>Bdelloidea</taxon>
        <taxon>Philodinida</taxon>
        <taxon>Philodinidae</taxon>
        <taxon>Rotaria</taxon>
    </lineage>
</organism>
<dbReference type="EMBL" id="CAJOBH010010143">
    <property type="protein sequence ID" value="CAF4155149.1"/>
    <property type="molecule type" value="Genomic_DNA"/>
</dbReference>
<dbReference type="PANTHER" id="PTHR18916">
    <property type="entry name" value="DYNACTIN 1-RELATED MICROTUBULE-BINDING"/>
    <property type="match status" value="1"/>
</dbReference>
<dbReference type="EMBL" id="CAJOBI010135180">
    <property type="protein sequence ID" value="CAF4742556.1"/>
    <property type="molecule type" value="Genomic_DNA"/>
</dbReference>
<evidence type="ECO:0000313" key="11">
    <source>
        <dbReference type="EMBL" id="CAF4742556.1"/>
    </source>
</evidence>
<feature type="compositionally biased region" description="Polar residues" evidence="7">
    <location>
        <begin position="181"/>
        <end position="192"/>
    </location>
</feature>
<keyword evidence="8" id="KW-1133">Transmembrane helix</keyword>
<feature type="region of interest" description="Disordered" evidence="7">
    <location>
        <begin position="132"/>
        <end position="194"/>
    </location>
</feature>
<accession>A0A8S2REA7</accession>
<dbReference type="InterPro" id="IPR000938">
    <property type="entry name" value="CAP-Gly_domain"/>
</dbReference>
<dbReference type="Proteomes" id="UP000681967">
    <property type="component" value="Unassembled WGS sequence"/>
</dbReference>
<keyword evidence="6" id="KW-0206">Cytoskeleton</keyword>
<feature type="transmembrane region" description="Helical" evidence="8">
    <location>
        <begin position="12"/>
        <end position="30"/>
    </location>
</feature>
<evidence type="ECO:0000256" key="8">
    <source>
        <dbReference type="SAM" id="Phobius"/>
    </source>
</evidence>
<keyword evidence="4" id="KW-0243">Dynein</keyword>